<evidence type="ECO:0000313" key="16">
    <source>
        <dbReference type="Proteomes" id="UP000003597"/>
    </source>
</evidence>
<dbReference type="Proteomes" id="UP000003597">
    <property type="component" value="Unassembled WGS sequence"/>
</dbReference>
<accession>A0AB72Z4N9</accession>
<comment type="caution">
    <text evidence="15">The sequence shown here is derived from an EMBL/GenBank/DDBJ whole genome shotgun (WGS) entry which is preliminary data.</text>
</comment>
<feature type="binding site" evidence="13">
    <location>
        <position position="768"/>
    </location>
    <ligand>
        <name>Mg(2+)</name>
        <dbReference type="ChEBI" id="CHEBI:18420"/>
        <label>1</label>
    </ligand>
</feature>
<comment type="domain">
    <text evidence="13">Has 2 endonuclease domains. The discontinuous RuvC-like domain cleaves the target DNA noncomplementary to crRNA while the HNH nuclease domain cleaves the target DNA complementary to crRNA.</text>
</comment>
<keyword evidence="11" id="KW-0464">Manganese</keyword>
<feature type="binding site" evidence="13">
    <location>
        <position position="989"/>
    </location>
    <ligand>
        <name>Mg(2+)</name>
        <dbReference type="ChEBI" id="CHEBI:18420"/>
        <label>2</label>
    </ligand>
</feature>
<dbReference type="GO" id="GO:0043571">
    <property type="term" value="P:maintenance of CRISPR repeat elements"/>
    <property type="evidence" value="ECO:0007669"/>
    <property type="project" value="UniProtKB-UniRule"/>
</dbReference>
<dbReference type="GO" id="GO:0046872">
    <property type="term" value="F:metal ion binding"/>
    <property type="evidence" value="ECO:0007669"/>
    <property type="project" value="UniProtKB-UniRule"/>
</dbReference>
<evidence type="ECO:0000256" key="7">
    <source>
        <dbReference type="ARBA" id="ARBA00022842"/>
    </source>
</evidence>
<evidence type="ECO:0000256" key="9">
    <source>
        <dbReference type="ARBA" id="ARBA00023118"/>
    </source>
</evidence>
<evidence type="ECO:0000256" key="11">
    <source>
        <dbReference type="ARBA" id="ARBA00023211"/>
    </source>
</evidence>
<dbReference type="Gene3D" id="3.30.420.10">
    <property type="entry name" value="Ribonuclease H-like superfamily/Ribonuclease H"/>
    <property type="match status" value="1"/>
</dbReference>
<evidence type="ECO:0000313" key="15">
    <source>
        <dbReference type="EMBL" id="EHN60060.1"/>
    </source>
</evidence>
<feature type="active site" description="Proton acceptor for HNH nuclease domain" evidence="13">
    <location>
        <position position="846"/>
    </location>
</feature>
<dbReference type="GO" id="GO:0003677">
    <property type="term" value="F:DNA binding"/>
    <property type="evidence" value="ECO:0007669"/>
    <property type="project" value="UniProtKB-UniRule"/>
</dbReference>
<keyword evidence="8 13" id="KW-0694">RNA-binding</keyword>
<keyword evidence="4 13" id="KW-0479">Metal-binding</keyword>
<dbReference type="InterPro" id="IPR032239">
    <property type="entry name" value="Cas9-BH"/>
</dbReference>
<evidence type="ECO:0000256" key="2">
    <source>
        <dbReference type="ARBA" id="ARBA00005244"/>
    </source>
</evidence>
<reference evidence="15 16" key="1">
    <citation type="submission" date="2011-08" db="EMBL/GenBank/DDBJ databases">
        <authorList>
            <person name="Weinstock G."/>
            <person name="Sodergren E."/>
            <person name="Clifton S."/>
            <person name="Fulton L."/>
            <person name="Fulton B."/>
            <person name="Courtney L."/>
            <person name="Fronick C."/>
            <person name="Harrison M."/>
            <person name="Strong C."/>
            <person name="Farmer C."/>
            <person name="Delahaunty K."/>
            <person name="Markovic C."/>
            <person name="Hall O."/>
            <person name="Minx P."/>
            <person name="Tomlinson C."/>
            <person name="Mitreva M."/>
            <person name="Hou S."/>
            <person name="Chen J."/>
            <person name="Wollam A."/>
            <person name="Pepin K.H."/>
            <person name="Johnson M."/>
            <person name="Bhonagiri V."/>
            <person name="Zhang X."/>
            <person name="Suruliraj S."/>
            <person name="Warren W."/>
            <person name="Chinwalla A."/>
            <person name="Mardis E.R."/>
            <person name="Wilson R.K."/>
        </authorList>
    </citation>
    <scope>NUCLEOTIDE SEQUENCE [LARGE SCALE GENOMIC DNA]</scope>
    <source>
        <strain evidence="15 16">ATCC 33091</strain>
    </source>
</reference>
<comment type="cofactor">
    <cofactor evidence="1 13">
        <name>Mg(2+)</name>
        <dbReference type="ChEBI" id="CHEBI:18420"/>
    </cofactor>
</comment>
<feature type="binding site" evidence="13">
    <location>
        <position position="13"/>
    </location>
    <ligand>
        <name>Mg(2+)</name>
        <dbReference type="ChEBI" id="CHEBI:18420"/>
        <label>1</label>
    </ligand>
</feature>
<dbReference type="HAMAP" id="MF_01480">
    <property type="entry name" value="Cas9"/>
    <property type="match status" value="1"/>
</dbReference>
<comment type="similarity">
    <text evidence="2">Belongs to the CRISPR-associated protein Cas9 family. Subtype II-A subfamily.</text>
</comment>
<dbReference type="InterPro" id="IPR055228">
    <property type="entry name" value="Cas9_RuvC"/>
</dbReference>
<evidence type="ECO:0000256" key="3">
    <source>
        <dbReference type="ARBA" id="ARBA00022722"/>
    </source>
</evidence>
<evidence type="ECO:0000256" key="12">
    <source>
        <dbReference type="ARBA" id="ARBA00046380"/>
    </source>
</evidence>
<dbReference type="InterPro" id="IPR033114">
    <property type="entry name" value="HNH_CAS9"/>
</dbReference>
<evidence type="ECO:0000256" key="5">
    <source>
        <dbReference type="ARBA" id="ARBA00022759"/>
    </source>
</evidence>
<dbReference type="Gene3D" id="1.10.30.50">
    <property type="match status" value="1"/>
</dbReference>
<feature type="active site" description="For RuvC-like nuclease domain" evidence="13">
    <location>
        <position position="13"/>
    </location>
</feature>
<dbReference type="InterPro" id="IPR036397">
    <property type="entry name" value="RNaseH_sf"/>
</dbReference>
<proteinExistence type="inferred from homology"/>
<dbReference type="CDD" id="cd09643">
    <property type="entry name" value="Csn1"/>
    <property type="match status" value="1"/>
</dbReference>
<evidence type="ECO:0000256" key="13">
    <source>
        <dbReference type="HAMAP-Rule" id="MF_01480"/>
    </source>
</evidence>
<sequence length="1337" mass="155198">MKNMKKPYTIGLDIGTNSVGWAVLTDQYDLVKRKMKIAGDSEKKQIKKNFWGVRLFDEGQTAADRRMARTARRRIERRRNRISYLQGIFAEEMSKTDANFFCRLSDSFYVDNEKRNSRHPFFATIEEEVEYHKNYPTIYHLREELVNSSEKADLRLVYLALAHIIKYRGNFLIEGALDTQNTSVDGIYKQFIQTYNQVFASGIEDGSLKKLEDNKDVAKILVEKVTRKEKLERILKLYPGEKSAGMFAQFISLIVGSKGNFQKPFDLIEKSDIECAKDSYEEDLESLLALIGDEYAELFVAAKNAYSAVVLSSIITVAETETNAKLSASMIERFDTHEEDLGELKAFIKLHLPKHYEEIFSNTEKHGYAGYIDGKTKQADFYKYMKMTLENIEGADYFIAKIEKENFLRKQRTFDNGAIPHQLHLEELEAILHQQAKYYPFLKENYDKIKSLVTFRIPYFVGPLANGQSEFAWLTRKADGEIRPWNIEEKVDFGKSAVDFIEKMTNKDTYLPKENVLPKHSLCYQKYLVYNELTKVRYINDQGKTSYFSGQEKEQIFNDLFKQKRKVKKKDLELFLRNMSHVESPTIEGLEDSFNSSYSTYHDLLKVGIKQEILDNPVNTEMLENIVKILTVFEDKRMIKEQLQQFSDVLDGVVLKKLERRHYTGWGRLSAKLLMGIRDKQSHLTILDYLMNDDGLNRNLMQLINDSNLSFKSIIEKEQVTTADKDIQSIVADLAGSPAIKKGILQSLKIVDELVSVMGYPPQTIVVEMARENQTTGKGKNNSRPRYKSLEKAIKEFGSQILKEHPTDNQELRNNRLYLYYLQNGKDMYTGQDLDIHNLSNYDIDHIVPQSFITDNSIDNLVLTSSAGNREKGDDVPPLEIVRKRKVFWEKLYQGNLMSKRKFDYLTKAERGGLTEADKARFIHRQLVETRQITKNVANILHQRFNYEKDDHGNTMKQVRIVTLKSALVSQFRKQFQLYKVRDVNDYHHAHDAYLNGVVANTLLKVYPQLEPEFVYGDYHQFDWFKANKATAKKQFYTNIMLFFAQKDRIIDENGEILWDKKYLDTVKKVMSYRQMNIVKKTEIQKGEFSKATIKPKGNSSKLISRKTNWDPMKYGGLDSPNMAYAVVIEYAKGKNKLVFEKKIIRVTIMERKAFEKDEKAFLEEQGYRQPKVLAKLPKYTLYECEEGRRRMLASANEAQKGNQQVLPNHLVTLLHHVANCEVSDGKSLDYIESNREMFAELLAHVSEFAKRYTLAEANLNKINQLFEQNKEGDIKAIAQSFVDLMAFNAMGAPASFKFFETTIERKRYNNLKELLNSTIIYQSITGLYESRKRLDD</sequence>
<evidence type="ECO:0000256" key="1">
    <source>
        <dbReference type="ARBA" id="ARBA00001946"/>
    </source>
</evidence>
<keyword evidence="16" id="KW-1185">Reference proteome</keyword>
<evidence type="ECO:0000259" key="14">
    <source>
        <dbReference type="PROSITE" id="PS51749"/>
    </source>
</evidence>
<evidence type="ECO:0000256" key="6">
    <source>
        <dbReference type="ARBA" id="ARBA00022801"/>
    </source>
</evidence>
<keyword evidence="7 13" id="KW-0460">Magnesium</keyword>
<dbReference type="GO" id="GO:0016787">
    <property type="term" value="F:hydrolase activity"/>
    <property type="evidence" value="ECO:0007669"/>
    <property type="project" value="UniProtKB-KW"/>
</dbReference>
<dbReference type="GO" id="GO:0004519">
    <property type="term" value="F:endonuclease activity"/>
    <property type="evidence" value="ECO:0007669"/>
    <property type="project" value="UniProtKB-UniRule"/>
</dbReference>
<feature type="binding site" evidence="13">
    <location>
        <position position="13"/>
    </location>
    <ligand>
        <name>Mg(2+)</name>
        <dbReference type="ChEBI" id="CHEBI:18420"/>
        <label>2</label>
    </ligand>
</feature>
<dbReference type="InterPro" id="IPR032240">
    <property type="entry name" value="Cas9_REC"/>
</dbReference>
<dbReference type="Pfam" id="PF16593">
    <property type="entry name" value="Cas9-BH"/>
    <property type="match status" value="1"/>
</dbReference>
<comment type="function">
    <text evidence="13">CRISPR (clustered regularly interspaced short palindromic repeat) is an adaptive immune system that provides protection against mobile genetic elements (viruses, transposable elements and conjugative plasmids). CRISPR clusters contain spacers, sequences complementary to antecedent mobile elements, and target invading nucleic acids. CRISPR clusters are transcribed and processed into CRISPR RNA (crRNA). In type II CRISPR systems correct processing of pre-crRNA requires a trans-encoded small RNA (tracrRNA), endogenous ribonuclease 3 (rnc) and this protein. The tracrRNA serves as a guide for ribonuclease 3-aided processing of pre-crRNA. Subsequently Cas9/crRNA/tracrRNA endonucleolytically cleaves linear or circular dsDNA target complementary to the spacer; Cas9 is inactive in the absence of the 2 guide RNAs (gRNA). Cas9 recognizes the protospacer adjacent motif (PAM) in the CRISPR repeat sequences to help distinguish self versus nonself, as targets within the bacterial CRISPR locus do not have PAMs. PAM recognition is also required for catalytic activity.</text>
</comment>
<dbReference type="EC" id="3.1.-.-" evidence="13"/>
<feature type="binding site" evidence="13">
    <location>
        <position position="772"/>
    </location>
    <ligand>
        <name>Mg(2+)</name>
        <dbReference type="ChEBI" id="CHEBI:18420"/>
        <label>1</label>
    </ligand>
</feature>
<dbReference type="Pfam" id="PF13395">
    <property type="entry name" value="HNH_4"/>
    <property type="match status" value="1"/>
</dbReference>
<keyword evidence="3 13" id="KW-0540">Nuclease</keyword>
<comment type="subunit">
    <text evidence="12 13">Monomer. Binds crRNA and tracrRNA.</text>
</comment>
<evidence type="ECO:0000256" key="10">
    <source>
        <dbReference type="ARBA" id="ARBA00023125"/>
    </source>
</evidence>
<dbReference type="NCBIfam" id="TIGR01865">
    <property type="entry name" value="cas_Csn1"/>
    <property type="match status" value="1"/>
</dbReference>
<evidence type="ECO:0000256" key="8">
    <source>
        <dbReference type="ARBA" id="ARBA00022884"/>
    </source>
</evidence>
<organism evidence="15 16">
    <name type="scientific">Listeria innocua ATCC 33091</name>
    <dbReference type="NCBI Taxonomy" id="1002366"/>
    <lineage>
        <taxon>Bacteria</taxon>
        <taxon>Bacillati</taxon>
        <taxon>Bacillota</taxon>
        <taxon>Bacilli</taxon>
        <taxon>Bacillales</taxon>
        <taxon>Listeriaceae</taxon>
        <taxon>Listeria</taxon>
    </lineage>
</organism>
<keyword evidence="6 13" id="KW-0378">Hydrolase</keyword>
<dbReference type="Pfam" id="PF16595">
    <property type="entry name" value="Cas9_PI"/>
    <property type="match status" value="1"/>
</dbReference>
<dbReference type="InterPro" id="IPR032237">
    <property type="entry name" value="Cas9_PI"/>
</dbReference>
<dbReference type="Pfam" id="PF16592">
    <property type="entry name" value="Cas9_REC"/>
    <property type="match status" value="1"/>
</dbReference>
<keyword evidence="5 13" id="KW-0255">Endonuclease</keyword>
<name>A0AB72Z4N9_LISIO</name>
<feature type="domain" description="HNH Cas9-type" evidence="14">
    <location>
        <begin position="776"/>
        <end position="927"/>
    </location>
</feature>
<protein>
    <recommendedName>
        <fullName evidence="13">CRISPR-associated endonuclease Cas9</fullName>
        <ecNumber evidence="13">3.1.-.-</ecNumber>
    </recommendedName>
</protein>
<dbReference type="Pfam" id="PF22702">
    <property type="entry name" value="Cas9_RuvC"/>
    <property type="match status" value="1"/>
</dbReference>
<keyword evidence="10 13" id="KW-0238">DNA-binding</keyword>
<dbReference type="PROSITE" id="PS51749">
    <property type="entry name" value="HNH_CAS9"/>
    <property type="match status" value="1"/>
</dbReference>
<dbReference type="InterPro" id="IPR003615">
    <property type="entry name" value="HNH_nuc"/>
</dbReference>
<gene>
    <name evidence="13" type="primary">cas9</name>
    <name evidence="15" type="ORF">HMPREF0557_02976</name>
</gene>
<evidence type="ECO:0000256" key="4">
    <source>
        <dbReference type="ARBA" id="ARBA00022723"/>
    </source>
</evidence>
<feature type="binding site" evidence="13">
    <location>
        <position position="772"/>
    </location>
    <ligand>
        <name>Mg(2+)</name>
        <dbReference type="ChEBI" id="CHEBI:18420"/>
        <label>2</label>
    </ligand>
</feature>
<dbReference type="EMBL" id="AGCN01000043">
    <property type="protein sequence ID" value="EHN60060.1"/>
    <property type="molecule type" value="Genomic_DNA"/>
</dbReference>
<dbReference type="GO" id="GO:0051607">
    <property type="term" value="P:defense response to virus"/>
    <property type="evidence" value="ECO:0007669"/>
    <property type="project" value="UniProtKB-UniRule"/>
</dbReference>
<dbReference type="InterPro" id="IPR028629">
    <property type="entry name" value="Cas9"/>
</dbReference>
<comment type="similarity">
    <text evidence="13">Belongs to the CRISPR-associated Cas9 family.</text>
</comment>
<dbReference type="GO" id="GO:0003723">
    <property type="term" value="F:RNA binding"/>
    <property type="evidence" value="ECO:0007669"/>
    <property type="project" value="UniProtKB-UniRule"/>
</dbReference>
<keyword evidence="9 13" id="KW-0051">Antiviral defense</keyword>